<dbReference type="PROSITE" id="PS00783">
    <property type="entry name" value="RIBOSOMAL_L13"/>
    <property type="match status" value="1"/>
</dbReference>
<comment type="similarity">
    <text evidence="1 4">Belongs to the universal ribosomal protein uL13 family.</text>
</comment>
<dbReference type="NCBIfam" id="TIGR01077">
    <property type="entry name" value="L13_A_E"/>
    <property type="match status" value="1"/>
</dbReference>
<dbReference type="SUPFAM" id="SSF52161">
    <property type="entry name" value="Ribosomal protein L13"/>
    <property type="match status" value="1"/>
</dbReference>
<dbReference type="GO" id="GO:0003729">
    <property type="term" value="F:mRNA binding"/>
    <property type="evidence" value="ECO:0007669"/>
    <property type="project" value="TreeGrafter"/>
</dbReference>
<evidence type="ECO:0000256" key="1">
    <source>
        <dbReference type="ARBA" id="ARBA00006227"/>
    </source>
</evidence>
<dbReference type="GO" id="GO:0022625">
    <property type="term" value="C:cytosolic large ribosomal subunit"/>
    <property type="evidence" value="ECO:0007669"/>
    <property type="project" value="TreeGrafter"/>
</dbReference>
<dbReference type="GO" id="GO:0003735">
    <property type="term" value="F:structural constituent of ribosome"/>
    <property type="evidence" value="ECO:0007669"/>
    <property type="project" value="InterPro"/>
</dbReference>
<accession>A0A7S3H512</accession>
<evidence type="ECO:0000313" key="5">
    <source>
        <dbReference type="EMBL" id="CAE0285340.1"/>
    </source>
</evidence>
<name>A0A7S3H512_9STRA</name>
<dbReference type="InterPro" id="IPR023563">
    <property type="entry name" value="Ribosomal_uL13_CS"/>
</dbReference>
<dbReference type="GO" id="GO:0017148">
    <property type="term" value="P:negative regulation of translation"/>
    <property type="evidence" value="ECO:0007669"/>
    <property type="project" value="TreeGrafter"/>
</dbReference>
<dbReference type="InterPro" id="IPR005822">
    <property type="entry name" value="Ribosomal_uL13"/>
</dbReference>
<evidence type="ECO:0000256" key="3">
    <source>
        <dbReference type="ARBA" id="ARBA00023274"/>
    </source>
</evidence>
<gene>
    <name evidence="5" type="ORF">SELO1098_LOCUS14181</name>
</gene>
<dbReference type="AlphaFoldDB" id="A0A7S3H512"/>
<protein>
    <recommendedName>
        <fullName evidence="6">60S ribosomal protein L13a</fullName>
    </recommendedName>
</protein>
<keyword evidence="3 4" id="KW-0687">Ribonucleoprotein</keyword>
<dbReference type="CDD" id="cd00392">
    <property type="entry name" value="Ribosomal_L13"/>
    <property type="match status" value="1"/>
</dbReference>
<dbReference type="PANTHER" id="PTHR11545">
    <property type="entry name" value="RIBOSOMAL PROTEIN L13"/>
    <property type="match status" value="1"/>
</dbReference>
<dbReference type="Gene3D" id="3.90.1180.10">
    <property type="entry name" value="Ribosomal protein L13"/>
    <property type="match status" value="1"/>
</dbReference>
<organism evidence="5">
    <name type="scientific">Spumella elongata</name>
    <dbReference type="NCBI Taxonomy" id="89044"/>
    <lineage>
        <taxon>Eukaryota</taxon>
        <taxon>Sar</taxon>
        <taxon>Stramenopiles</taxon>
        <taxon>Ochrophyta</taxon>
        <taxon>Chrysophyceae</taxon>
        <taxon>Chromulinales</taxon>
        <taxon>Chromulinaceae</taxon>
        <taxon>Spumella</taxon>
    </lineage>
</organism>
<keyword evidence="2 4" id="KW-0689">Ribosomal protein</keyword>
<dbReference type="EMBL" id="HBIC01028207">
    <property type="protein sequence ID" value="CAE0285340.1"/>
    <property type="molecule type" value="Transcribed_RNA"/>
</dbReference>
<dbReference type="GO" id="GO:0006412">
    <property type="term" value="P:translation"/>
    <property type="evidence" value="ECO:0007669"/>
    <property type="project" value="InterPro"/>
</dbReference>
<dbReference type="Gene3D" id="6.10.250.3250">
    <property type="match status" value="1"/>
</dbReference>
<dbReference type="Pfam" id="PF00572">
    <property type="entry name" value="Ribosomal_L13"/>
    <property type="match status" value="1"/>
</dbReference>
<dbReference type="FunFam" id="6.10.250.3250:FF:000001">
    <property type="entry name" value="60S ribosomal protein L13a"/>
    <property type="match status" value="1"/>
</dbReference>
<dbReference type="HAMAP" id="MF_01366">
    <property type="entry name" value="Ribosomal_uL13"/>
    <property type="match status" value="1"/>
</dbReference>
<dbReference type="PANTHER" id="PTHR11545:SF3">
    <property type="entry name" value="LARGE RIBOSOMAL SUBUNIT PROTEIN UL13"/>
    <property type="match status" value="1"/>
</dbReference>
<dbReference type="FunFam" id="3.90.1180.10:FF:000002">
    <property type="entry name" value="60S ribosomal protein L16"/>
    <property type="match status" value="1"/>
</dbReference>
<dbReference type="InterPro" id="IPR036899">
    <property type="entry name" value="Ribosomal_uL13_sf"/>
</dbReference>
<reference evidence="5" key="1">
    <citation type="submission" date="2021-01" db="EMBL/GenBank/DDBJ databases">
        <authorList>
            <person name="Corre E."/>
            <person name="Pelletier E."/>
            <person name="Niang G."/>
            <person name="Scheremetjew M."/>
            <person name="Finn R."/>
            <person name="Kale V."/>
            <person name="Holt S."/>
            <person name="Cochrane G."/>
            <person name="Meng A."/>
            <person name="Brown T."/>
            <person name="Cohen L."/>
        </authorList>
    </citation>
    <scope>NUCLEOTIDE SEQUENCE</scope>
    <source>
        <strain evidence="5">CCAP 955/1</strain>
    </source>
</reference>
<evidence type="ECO:0000256" key="2">
    <source>
        <dbReference type="ARBA" id="ARBA00022980"/>
    </source>
</evidence>
<sequence>MSDTIVIDGKGHLLGRLASVVAKQLLFGKKVVVVRTEALLISGSLTRNKIKYAQFIKKRMNTNPRRGPFHFRSPARIFWRTLRGMLPHKTVKGQLALGRLAAFEGIPEPYDKKKRVVVPSALKSLRLRADRNFTVLGELSKEVGWGYTDLVAKLEAQRKIKEQAYYAEKKAQIALKSKATASADLSPVNAILAPLGY</sequence>
<evidence type="ECO:0000256" key="4">
    <source>
        <dbReference type="RuleBase" id="RU003877"/>
    </source>
</evidence>
<evidence type="ECO:0008006" key="6">
    <source>
        <dbReference type="Google" id="ProtNLM"/>
    </source>
</evidence>
<dbReference type="InterPro" id="IPR005755">
    <property type="entry name" value="Ribosomal_uL13_euk/arc"/>
</dbReference>
<proteinExistence type="inferred from homology"/>